<gene>
    <name evidence="1" type="ORF">METZ01_LOCUS378637</name>
</gene>
<evidence type="ECO:0000313" key="1">
    <source>
        <dbReference type="EMBL" id="SVD25783.1"/>
    </source>
</evidence>
<sequence>MIGLSTGLIFGMMLFFFVKGVRAHDNETQKFNGNFPAKQVRELWQVCSFTFQQRHPQLPQPLRWLVCDCYTDIIRRDMTPESAARSNPVQAKELTVTLINECNSIMGQPQIQT</sequence>
<name>A0A382TUU3_9ZZZZ</name>
<accession>A0A382TUU3</accession>
<dbReference type="EMBL" id="UINC01139315">
    <property type="protein sequence ID" value="SVD25783.1"/>
    <property type="molecule type" value="Genomic_DNA"/>
</dbReference>
<proteinExistence type="predicted"/>
<organism evidence="1">
    <name type="scientific">marine metagenome</name>
    <dbReference type="NCBI Taxonomy" id="408172"/>
    <lineage>
        <taxon>unclassified sequences</taxon>
        <taxon>metagenomes</taxon>
        <taxon>ecological metagenomes</taxon>
    </lineage>
</organism>
<reference evidence="1" key="1">
    <citation type="submission" date="2018-05" db="EMBL/GenBank/DDBJ databases">
        <authorList>
            <person name="Lanie J.A."/>
            <person name="Ng W.-L."/>
            <person name="Kazmierczak K.M."/>
            <person name="Andrzejewski T.M."/>
            <person name="Davidsen T.M."/>
            <person name="Wayne K.J."/>
            <person name="Tettelin H."/>
            <person name="Glass J.I."/>
            <person name="Rusch D."/>
            <person name="Podicherti R."/>
            <person name="Tsui H.-C.T."/>
            <person name="Winkler M.E."/>
        </authorList>
    </citation>
    <scope>NUCLEOTIDE SEQUENCE</scope>
</reference>
<dbReference type="AlphaFoldDB" id="A0A382TUU3"/>
<protein>
    <submittedName>
        <fullName evidence="1">Uncharacterized protein</fullName>
    </submittedName>
</protein>